<sequence>MPIQTRGEVLDVKRAGAYHVLTLTAGSIPDQARPGQFVAVAIGGGESGLLLRRAFAIHRVNSRGVYGGTLEIVVSVHGEGTAWLADRRRHDPIDVVGPLGRPFSIPRDPINCVLVAGGYGSAALAMLVEELHSRGCRVDLVLGAATEDKLFGVLDSKRLASTVTVTTDDGSTGLQGRVTDVLSDVINRSAADVIYACGPMKMLQAVAGVASSHGLMSQCAVEESMACGIGVCMTCVLPVIGDDGVTRMVRSCVEGPIFRGDRVRWSDIGTVPVGTYGSTPLVEETS</sequence>
<dbReference type="GO" id="GO:0046872">
    <property type="term" value="F:metal ion binding"/>
    <property type="evidence" value="ECO:0007669"/>
    <property type="project" value="UniProtKB-KW"/>
</dbReference>
<evidence type="ECO:0000256" key="4">
    <source>
        <dbReference type="ARBA" id="ARBA00022714"/>
    </source>
</evidence>
<dbReference type="Gene3D" id="2.40.30.10">
    <property type="entry name" value="Translation factors"/>
    <property type="match status" value="1"/>
</dbReference>
<dbReference type="SUPFAM" id="SSF63380">
    <property type="entry name" value="Riboflavin synthase domain-like"/>
    <property type="match status" value="1"/>
</dbReference>
<evidence type="ECO:0000256" key="9">
    <source>
        <dbReference type="ARBA" id="ARBA00023014"/>
    </source>
</evidence>
<gene>
    <name evidence="12" type="ORF">UFOPK3610_00427</name>
</gene>
<name>A0A6J7GCT3_9ZZZZ</name>
<comment type="similarity">
    <text evidence="1">Belongs to the PyrK family.</text>
</comment>
<keyword evidence="2" id="KW-0813">Transport</keyword>
<evidence type="ECO:0000256" key="2">
    <source>
        <dbReference type="ARBA" id="ARBA00022448"/>
    </source>
</evidence>
<evidence type="ECO:0000259" key="11">
    <source>
        <dbReference type="PROSITE" id="PS51384"/>
    </source>
</evidence>
<keyword evidence="6" id="KW-0274">FAD</keyword>
<evidence type="ECO:0000313" key="12">
    <source>
        <dbReference type="EMBL" id="CAB4905997.1"/>
    </source>
</evidence>
<evidence type="ECO:0000256" key="1">
    <source>
        <dbReference type="ARBA" id="ARBA00006422"/>
    </source>
</evidence>
<dbReference type="GO" id="GO:0050660">
    <property type="term" value="F:flavin adenine dinucleotide binding"/>
    <property type="evidence" value="ECO:0007669"/>
    <property type="project" value="InterPro"/>
</dbReference>
<dbReference type="SUPFAM" id="SSF52343">
    <property type="entry name" value="Ferredoxin reductase-like, C-terminal NADP-linked domain"/>
    <property type="match status" value="1"/>
</dbReference>
<protein>
    <submittedName>
        <fullName evidence="12">Unannotated protein</fullName>
    </submittedName>
</protein>
<dbReference type="InterPro" id="IPR050353">
    <property type="entry name" value="PyrK_electron_transfer"/>
</dbReference>
<dbReference type="InterPro" id="IPR039261">
    <property type="entry name" value="FNR_nucleotide-bd"/>
</dbReference>
<dbReference type="PIRSF" id="PIRSF006816">
    <property type="entry name" value="Cyc3_hyd_g"/>
    <property type="match status" value="1"/>
</dbReference>
<keyword evidence="9" id="KW-0411">Iron-sulfur</keyword>
<evidence type="ECO:0000256" key="5">
    <source>
        <dbReference type="ARBA" id="ARBA00022723"/>
    </source>
</evidence>
<accession>A0A6J7GCT3</accession>
<dbReference type="InterPro" id="IPR037117">
    <property type="entry name" value="Dihydroorotate_DH_ele_sf"/>
</dbReference>
<dbReference type="InterPro" id="IPR001433">
    <property type="entry name" value="OxRdtase_FAD/NAD-bd"/>
</dbReference>
<dbReference type="AlphaFoldDB" id="A0A6J7GCT3"/>
<dbReference type="GO" id="GO:0006221">
    <property type="term" value="P:pyrimidine nucleotide biosynthetic process"/>
    <property type="evidence" value="ECO:0007669"/>
    <property type="project" value="InterPro"/>
</dbReference>
<dbReference type="EMBL" id="CAFBMR010000009">
    <property type="protein sequence ID" value="CAB4905997.1"/>
    <property type="molecule type" value="Genomic_DNA"/>
</dbReference>
<dbReference type="Gene3D" id="2.10.240.10">
    <property type="entry name" value="Dihydroorotate dehydrogenase, electron transfer subunit"/>
    <property type="match status" value="1"/>
</dbReference>
<dbReference type="PROSITE" id="PS51384">
    <property type="entry name" value="FAD_FR"/>
    <property type="match status" value="1"/>
</dbReference>
<dbReference type="InterPro" id="IPR017938">
    <property type="entry name" value="Riboflavin_synthase-like_b-brl"/>
</dbReference>
<evidence type="ECO:0000256" key="8">
    <source>
        <dbReference type="ARBA" id="ARBA00023004"/>
    </source>
</evidence>
<keyword evidence="3" id="KW-0285">Flavoprotein</keyword>
<keyword evidence="7" id="KW-0249">Electron transport</keyword>
<feature type="domain" description="FAD-binding FR-type" evidence="11">
    <location>
        <begin position="2"/>
        <end position="105"/>
    </location>
</feature>
<dbReference type="GO" id="GO:0016491">
    <property type="term" value="F:oxidoreductase activity"/>
    <property type="evidence" value="ECO:0007669"/>
    <property type="project" value="InterPro"/>
</dbReference>
<reference evidence="12" key="1">
    <citation type="submission" date="2020-05" db="EMBL/GenBank/DDBJ databases">
        <authorList>
            <person name="Chiriac C."/>
            <person name="Salcher M."/>
            <person name="Ghai R."/>
            <person name="Kavagutti S V."/>
        </authorList>
    </citation>
    <scope>NUCLEOTIDE SEQUENCE</scope>
</reference>
<comment type="cofactor">
    <cofactor evidence="10">
        <name>[2Fe-2S] cluster</name>
        <dbReference type="ChEBI" id="CHEBI:190135"/>
    </cofactor>
</comment>
<evidence type="ECO:0000256" key="10">
    <source>
        <dbReference type="ARBA" id="ARBA00034078"/>
    </source>
</evidence>
<organism evidence="12">
    <name type="scientific">freshwater metagenome</name>
    <dbReference type="NCBI Taxonomy" id="449393"/>
    <lineage>
        <taxon>unclassified sequences</taxon>
        <taxon>metagenomes</taxon>
        <taxon>ecological metagenomes</taxon>
    </lineage>
</organism>
<dbReference type="Pfam" id="PF00175">
    <property type="entry name" value="NAD_binding_1"/>
    <property type="match status" value="1"/>
</dbReference>
<dbReference type="Pfam" id="PF10418">
    <property type="entry name" value="DHODB_Fe-S_bind"/>
    <property type="match status" value="1"/>
</dbReference>
<dbReference type="InterPro" id="IPR017927">
    <property type="entry name" value="FAD-bd_FR_type"/>
</dbReference>
<dbReference type="PANTHER" id="PTHR43513">
    <property type="entry name" value="DIHYDROOROTATE DEHYDROGENASE B (NAD(+)), ELECTRON TRANSFER SUBUNIT"/>
    <property type="match status" value="1"/>
</dbReference>
<dbReference type="InterPro" id="IPR019480">
    <property type="entry name" value="Dihydroorotate_DH_Fe-S-bd"/>
</dbReference>
<dbReference type="CDD" id="cd06218">
    <property type="entry name" value="DHOD_e_trans"/>
    <property type="match status" value="1"/>
</dbReference>
<evidence type="ECO:0000256" key="6">
    <source>
        <dbReference type="ARBA" id="ARBA00022827"/>
    </source>
</evidence>
<keyword evidence="8" id="KW-0408">Iron</keyword>
<evidence type="ECO:0000256" key="3">
    <source>
        <dbReference type="ARBA" id="ARBA00022630"/>
    </source>
</evidence>
<keyword evidence="4" id="KW-0001">2Fe-2S</keyword>
<proteinExistence type="inferred from homology"/>
<dbReference type="Gene3D" id="3.40.50.80">
    <property type="entry name" value="Nucleotide-binding domain of ferredoxin-NADP reductase (FNR) module"/>
    <property type="match status" value="1"/>
</dbReference>
<dbReference type="PANTHER" id="PTHR43513:SF3">
    <property type="entry name" value="DIHYDROOROTATE DEHYDROGENASE B (NAD(+)), ELECTRON TRANSFER SUBUNIT-RELATED"/>
    <property type="match status" value="1"/>
</dbReference>
<dbReference type="InterPro" id="IPR012165">
    <property type="entry name" value="Cyt_c3_hydrogenase_gsu"/>
</dbReference>
<keyword evidence="5" id="KW-0479">Metal-binding</keyword>
<dbReference type="GO" id="GO:0051537">
    <property type="term" value="F:2 iron, 2 sulfur cluster binding"/>
    <property type="evidence" value="ECO:0007669"/>
    <property type="project" value="UniProtKB-KW"/>
</dbReference>
<evidence type="ECO:0000256" key="7">
    <source>
        <dbReference type="ARBA" id="ARBA00022982"/>
    </source>
</evidence>